<evidence type="ECO:0000313" key="2">
    <source>
        <dbReference type="EMBL" id="MDT0488809.1"/>
    </source>
</evidence>
<name>A0ABU2VT89_9ACTN</name>
<accession>A0ABU2VT89</accession>
<sequence length="91" mass="9789">MSQLREEAVSSSDEAAGQTFGLAGWRVVFPLAVVESRRLLLHPAVLITLAAYAALWIYSTVSGADRFPVLHDESRYTQAPALLVAAGTFLA</sequence>
<gene>
    <name evidence="2" type="ORF">RNB18_53180</name>
</gene>
<proteinExistence type="predicted"/>
<keyword evidence="1" id="KW-0472">Membrane</keyword>
<keyword evidence="1" id="KW-1133">Transmembrane helix</keyword>
<reference evidence="3" key="1">
    <citation type="submission" date="2023-07" db="EMBL/GenBank/DDBJ databases">
        <title>30 novel species of actinomycetes from the DSMZ collection.</title>
        <authorList>
            <person name="Nouioui I."/>
        </authorList>
    </citation>
    <scope>NUCLEOTIDE SEQUENCE [LARGE SCALE GENOMIC DNA]</scope>
    <source>
        <strain evidence="3">DSM 41640</strain>
    </source>
</reference>
<feature type="non-terminal residue" evidence="2">
    <location>
        <position position="91"/>
    </location>
</feature>
<feature type="transmembrane region" description="Helical" evidence="1">
    <location>
        <begin position="39"/>
        <end position="58"/>
    </location>
</feature>
<dbReference type="EMBL" id="JAVREZ010000544">
    <property type="protein sequence ID" value="MDT0488809.1"/>
    <property type="molecule type" value="Genomic_DNA"/>
</dbReference>
<protein>
    <submittedName>
        <fullName evidence="2">ABC transporter permease</fullName>
    </submittedName>
</protein>
<evidence type="ECO:0000256" key="1">
    <source>
        <dbReference type="SAM" id="Phobius"/>
    </source>
</evidence>
<evidence type="ECO:0000313" key="3">
    <source>
        <dbReference type="Proteomes" id="UP001183824"/>
    </source>
</evidence>
<dbReference type="Proteomes" id="UP001183824">
    <property type="component" value="Unassembled WGS sequence"/>
</dbReference>
<keyword evidence="3" id="KW-1185">Reference proteome</keyword>
<keyword evidence="1" id="KW-0812">Transmembrane</keyword>
<comment type="caution">
    <text evidence="2">The sequence shown here is derived from an EMBL/GenBank/DDBJ whole genome shotgun (WGS) entry which is preliminary data.</text>
</comment>
<organism evidence="2 3">
    <name type="scientific">Streptomyces doebereineriae</name>
    <dbReference type="NCBI Taxonomy" id="3075528"/>
    <lineage>
        <taxon>Bacteria</taxon>
        <taxon>Bacillati</taxon>
        <taxon>Actinomycetota</taxon>
        <taxon>Actinomycetes</taxon>
        <taxon>Kitasatosporales</taxon>
        <taxon>Streptomycetaceae</taxon>
        <taxon>Streptomyces</taxon>
    </lineage>
</organism>